<feature type="signal peptide" evidence="3">
    <location>
        <begin position="1"/>
        <end position="21"/>
    </location>
</feature>
<dbReference type="SUPFAM" id="SSF47175">
    <property type="entry name" value="Cytochromes"/>
    <property type="match status" value="1"/>
</dbReference>
<dbReference type="InterPro" id="IPR009155">
    <property type="entry name" value="Cyt_b562"/>
</dbReference>
<evidence type="ECO:0000256" key="2">
    <source>
        <dbReference type="ARBA" id="ARBA00022729"/>
    </source>
</evidence>
<dbReference type="GO" id="GO:0005506">
    <property type="term" value="F:iron ion binding"/>
    <property type="evidence" value="ECO:0007669"/>
    <property type="project" value="InterPro"/>
</dbReference>
<feature type="chain" id="PRO_5009912330" evidence="3">
    <location>
        <begin position="22"/>
        <end position="126"/>
    </location>
</feature>
<dbReference type="GO" id="GO:0022900">
    <property type="term" value="P:electron transport chain"/>
    <property type="evidence" value="ECO:0007669"/>
    <property type="project" value="InterPro"/>
</dbReference>
<dbReference type="InterPro" id="IPR010980">
    <property type="entry name" value="Cyt_c/b562"/>
</dbReference>
<dbReference type="OrthoDB" id="5917034at2"/>
<dbReference type="STRING" id="299255.SAMN02745129_0641"/>
<keyword evidence="5" id="KW-1185">Reference proteome</keyword>
<name>A0A1M5MH10_9GAMM</name>
<dbReference type="PROSITE" id="PS51257">
    <property type="entry name" value="PROKAR_LIPOPROTEIN"/>
    <property type="match status" value="1"/>
</dbReference>
<dbReference type="RefSeq" id="WP_067664600.1">
    <property type="nucleotide sequence ID" value="NZ_FQXG01000001.1"/>
</dbReference>
<comment type="similarity">
    <text evidence="1">Belongs to the cytochrome b562 family.</text>
</comment>
<dbReference type="Gene3D" id="1.20.120.10">
    <property type="entry name" value="Cytochrome c/b562"/>
    <property type="match status" value="1"/>
</dbReference>
<dbReference type="AlphaFoldDB" id="A0A1M5MH10"/>
<dbReference type="GO" id="GO:0009055">
    <property type="term" value="F:electron transfer activity"/>
    <property type="evidence" value="ECO:0007669"/>
    <property type="project" value="InterPro"/>
</dbReference>
<evidence type="ECO:0000313" key="5">
    <source>
        <dbReference type="Proteomes" id="UP000184268"/>
    </source>
</evidence>
<dbReference type="EMBL" id="FQXG01000001">
    <property type="protein sequence ID" value="SHG76487.1"/>
    <property type="molecule type" value="Genomic_DNA"/>
</dbReference>
<accession>A0A1M5MH10</accession>
<gene>
    <name evidence="4" type="ORF">SAMN02745129_0641</name>
</gene>
<evidence type="ECO:0000256" key="1">
    <source>
        <dbReference type="ARBA" id="ARBA00005523"/>
    </source>
</evidence>
<reference evidence="4 5" key="1">
    <citation type="submission" date="2016-11" db="EMBL/GenBank/DDBJ databases">
        <authorList>
            <person name="Jaros S."/>
            <person name="Januszkiewicz K."/>
            <person name="Wedrychowicz H."/>
        </authorList>
    </citation>
    <scope>NUCLEOTIDE SEQUENCE [LARGE SCALE GENOMIC DNA]</scope>
    <source>
        <strain evidence="4 5">DSM 16917</strain>
    </source>
</reference>
<evidence type="ECO:0000256" key="3">
    <source>
        <dbReference type="SAM" id="SignalP"/>
    </source>
</evidence>
<dbReference type="Proteomes" id="UP000184268">
    <property type="component" value="Unassembled WGS sequence"/>
</dbReference>
<organism evidence="4 5">
    <name type="scientific">Ferrimonas marina</name>
    <dbReference type="NCBI Taxonomy" id="299255"/>
    <lineage>
        <taxon>Bacteria</taxon>
        <taxon>Pseudomonadati</taxon>
        <taxon>Pseudomonadota</taxon>
        <taxon>Gammaproteobacteria</taxon>
        <taxon>Alteromonadales</taxon>
        <taxon>Ferrimonadaceae</taxon>
        <taxon>Ferrimonas</taxon>
    </lineage>
</organism>
<sequence length="126" mass="13963">MRSYIPALLACLALTACSGPAASDSDGVNLQRTMKAMGQEWRGLNRSGDTEQQVAHLNELRQQAEQARQGMVRRGEQSQYESGMAEFIEALDAALEALQGEDIAGLADHLQRLDDLRKQHHRSFKP</sequence>
<dbReference type="GO" id="GO:0042597">
    <property type="term" value="C:periplasmic space"/>
    <property type="evidence" value="ECO:0007669"/>
    <property type="project" value="InterPro"/>
</dbReference>
<protein>
    <submittedName>
        <fullName evidence="4">Cytochrome b562</fullName>
    </submittedName>
</protein>
<keyword evidence="2 3" id="KW-0732">Signal</keyword>
<proteinExistence type="inferred from homology"/>
<evidence type="ECO:0000313" key="4">
    <source>
        <dbReference type="EMBL" id="SHG76487.1"/>
    </source>
</evidence>
<dbReference type="Pfam" id="PF07361">
    <property type="entry name" value="Cytochrom_B562"/>
    <property type="match status" value="1"/>
</dbReference>
<dbReference type="GO" id="GO:0020037">
    <property type="term" value="F:heme binding"/>
    <property type="evidence" value="ECO:0007669"/>
    <property type="project" value="InterPro"/>
</dbReference>